<proteinExistence type="predicted"/>
<reference evidence="2 3" key="1">
    <citation type="journal article" date="2014" name="BMC Genomics">
        <title>Genome and secretome analysis of the hemibiotrophic fungal pathogen, Moniliophthora roreri, which causes frosty pod rot disease of cacao: mechanisms of the biotrophic and necrotrophic phases.</title>
        <authorList>
            <person name="Meinhardt L.W."/>
            <person name="Costa G.G.L."/>
            <person name="Thomazella D.P.T."/>
            <person name="Teixeira P.J.P.L."/>
            <person name="Carazzolle M.F."/>
            <person name="Schuster S.C."/>
            <person name="Carlson J.E."/>
            <person name="Guiltinan M.J."/>
            <person name="Mieczkowski P."/>
            <person name="Farmer A."/>
            <person name="Ramaraj T."/>
            <person name="Crozier J."/>
            <person name="Davis R.E."/>
            <person name="Shao J."/>
            <person name="Melnick R.L."/>
            <person name="Pereira G.A.G."/>
            <person name="Bailey B.A."/>
        </authorList>
    </citation>
    <scope>NUCLEOTIDE SEQUENCE [LARGE SCALE GENOMIC DNA]</scope>
    <source>
        <strain evidence="2 3">MCA 2997</strain>
    </source>
</reference>
<keyword evidence="3" id="KW-1185">Reference proteome</keyword>
<organism evidence="2 3">
    <name type="scientific">Moniliophthora roreri (strain MCA 2997)</name>
    <name type="common">Cocoa frosty pod rot fungus</name>
    <name type="synonym">Crinipellis roreri</name>
    <dbReference type="NCBI Taxonomy" id="1381753"/>
    <lineage>
        <taxon>Eukaryota</taxon>
        <taxon>Fungi</taxon>
        <taxon>Dikarya</taxon>
        <taxon>Basidiomycota</taxon>
        <taxon>Agaricomycotina</taxon>
        <taxon>Agaricomycetes</taxon>
        <taxon>Agaricomycetidae</taxon>
        <taxon>Agaricales</taxon>
        <taxon>Marasmiineae</taxon>
        <taxon>Marasmiaceae</taxon>
        <taxon>Moniliophthora</taxon>
    </lineage>
</organism>
<comment type="caution">
    <text evidence="2">The sequence shown here is derived from an EMBL/GenBank/DDBJ whole genome shotgun (WGS) entry which is preliminary data.</text>
</comment>
<dbReference type="KEGG" id="mrr:Moror_9504"/>
<accession>V2X0F6</accession>
<sequence length="215" mass="24312">MTSTRNSAAKLDGPIVTRLWIFSLKSSGRELVLQQPVRLFTPPTITPSGYMLRMGITMSSIFNDLTTDLHNANAAESLGFQIARFSESIHDKVCRSLISLSDVFIECFTAKKDIPFIWTRRCQSRGHSTMIYIHLHLDDCTNDLRFSPGSTGTTSQLVHTSPQAHIQRNRYRVERSYQIIYMQISTADFAAFQRSGSSPRARQPVNVDLGRLPEQ</sequence>
<dbReference type="HOGENOM" id="CLU_1283548_0_0_1"/>
<protein>
    <submittedName>
        <fullName evidence="2">Uncharacterized protein</fullName>
    </submittedName>
</protein>
<dbReference type="EMBL" id="AWSO01000998">
    <property type="protein sequence ID" value="ESK85935.1"/>
    <property type="molecule type" value="Genomic_DNA"/>
</dbReference>
<evidence type="ECO:0000313" key="2">
    <source>
        <dbReference type="EMBL" id="ESK85935.1"/>
    </source>
</evidence>
<dbReference type="Proteomes" id="UP000017559">
    <property type="component" value="Unassembled WGS sequence"/>
</dbReference>
<evidence type="ECO:0000313" key="3">
    <source>
        <dbReference type="Proteomes" id="UP000017559"/>
    </source>
</evidence>
<dbReference type="AlphaFoldDB" id="V2X0F6"/>
<evidence type="ECO:0000256" key="1">
    <source>
        <dbReference type="SAM" id="MobiDB-lite"/>
    </source>
</evidence>
<gene>
    <name evidence="2" type="ORF">Moror_9504</name>
</gene>
<name>V2X0F6_MONRO</name>
<feature type="region of interest" description="Disordered" evidence="1">
    <location>
        <begin position="195"/>
        <end position="215"/>
    </location>
</feature>